<feature type="region of interest" description="Disordered" evidence="1">
    <location>
        <begin position="1"/>
        <end position="27"/>
    </location>
</feature>
<dbReference type="Ensembl" id="ENSSMRT00000006334.1">
    <property type="protein sequence ID" value="ENSSMRP00000005385.1"/>
    <property type="gene ID" value="ENSSMRG00000004385.1"/>
</dbReference>
<proteinExistence type="predicted"/>
<dbReference type="InterPro" id="IPR050923">
    <property type="entry name" value="Cell_Proc_Reg/RNA_Proc"/>
</dbReference>
<feature type="domain" description="FHA" evidence="2">
    <location>
        <begin position="55"/>
        <end position="106"/>
    </location>
</feature>
<evidence type="ECO:0000313" key="3">
    <source>
        <dbReference type="Ensembl" id="ENSSMRP00000005385.1"/>
    </source>
</evidence>
<dbReference type="AlphaFoldDB" id="A0A8D0BBJ4"/>
<evidence type="ECO:0000256" key="1">
    <source>
        <dbReference type="SAM" id="MobiDB-lite"/>
    </source>
</evidence>
<dbReference type="InterPro" id="IPR008984">
    <property type="entry name" value="SMAD_FHA_dom_sf"/>
</dbReference>
<dbReference type="CDD" id="cd22665">
    <property type="entry name" value="FHA_MDC1"/>
    <property type="match status" value="1"/>
</dbReference>
<dbReference type="OMA" id="RSESCHV"/>
<accession>A0A8D0BBJ4</accession>
<dbReference type="PANTHER" id="PTHR23308">
    <property type="entry name" value="NUCLEAR INHIBITOR OF PROTEIN PHOSPHATASE-1"/>
    <property type="match status" value="1"/>
</dbReference>
<dbReference type="GeneTree" id="ENSGT00940000161757"/>
<dbReference type="Pfam" id="PF00498">
    <property type="entry name" value="FHA"/>
    <property type="match status" value="1"/>
</dbReference>
<keyword evidence="4" id="KW-1185">Reference proteome</keyword>
<sequence length="240" mass="26908">MEQTQPLDWDAERGPDDSSSEADEAGYASRPVGRLHLFSSKYGPEKDFWIYLGENLIGRHESCQVCLPASSVSKVHAVIEVPSVGGPHLLYDQDSLNRTRRQRMVLVPRVRYSLQDGDTLFFGDVGCQYFVLIPERAPDSLDDFMGVPPTQSRAEPNAFAIEETPVPGRKMGFGGVLVQDSDKEEEEEEVVNGAGKTCRPPGSDGKWRAQHIQAWFISFCRDCIIGRCGRWSDLRRAHKH</sequence>
<dbReference type="PROSITE" id="PS50006">
    <property type="entry name" value="FHA_DOMAIN"/>
    <property type="match status" value="1"/>
</dbReference>
<evidence type="ECO:0000313" key="4">
    <source>
        <dbReference type="Proteomes" id="UP000694421"/>
    </source>
</evidence>
<evidence type="ECO:0000259" key="2">
    <source>
        <dbReference type="PROSITE" id="PS50006"/>
    </source>
</evidence>
<reference evidence="3" key="1">
    <citation type="submission" date="2025-08" db="UniProtKB">
        <authorList>
            <consortium name="Ensembl"/>
        </authorList>
    </citation>
    <scope>IDENTIFICATION</scope>
</reference>
<reference evidence="3" key="2">
    <citation type="submission" date="2025-09" db="UniProtKB">
        <authorList>
            <consortium name="Ensembl"/>
        </authorList>
    </citation>
    <scope>IDENTIFICATION</scope>
</reference>
<name>A0A8D0BBJ4_SALMN</name>
<dbReference type="InterPro" id="IPR000253">
    <property type="entry name" value="FHA_dom"/>
</dbReference>
<organism evidence="3 4">
    <name type="scientific">Salvator merianae</name>
    <name type="common">Argentine black and white tegu</name>
    <name type="synonym">Tupinambis merianae</name>
    <dbReference type="NCBI Taxonomy" id="96440"/>
    <lineage>
        <taxon>Eukaryota</taxon>
        <taxon>Metazoa</taxon>
        <taxon>Chordata</taxon>
        <taxon>Craniata</taxon>
        <taxon>Vertebrata</taxon>
        <taxon>Euteleostomi</taxon>
        <taxon>Lepidosauria</taxon>
        <taxon>Squamata</taxon>
        <taxon>Bifurcata</taxon>
        <taxon>Unidentata</taxon>
        <taxon>Episquamata</taxon>
        <taxon>Laterata</taxon>
        <taxon>Teiioidea</taxon>
        <taxon>Teiidae</taxon>
        <taxon>Salvator</taxon>
    </lineage>
</organism>
<dbReference type="Proteomes" id="UP000694421">
    <property type="component" value="Unplaced"/>
</dbReference>
<protein>
    <recommendedName>
        <fullName evidence="2">FHA domain-containing protein</fullName>
    </recommendedName>
</protein>
<dbReference type="Gene3D" id="2.60.200.20">
    <property type="match status" value="1"/>
</dbReference>
<dbReference type="SUPFAM" id="SSF49879">
    <property type="entry name" value="SMAD/FHA domain"/>
    <property type="match status" value="1"/>
</dbReference>